<evidence type="ECO:0000313" key="2">
    <source>
        <dbReference type="EMBL" id="ASV29287.1"/>
    </source>
</evidence>
<dbReference type="AlphaFoldDB" id="A0A223V226"/>
<reference evidence="2 3" key="1">
    <citation type="submission" date="2017-08" db="EMBL/GenBank/DDBJ databases">
        <title>The complete genome sequence of Maribacter sp. B1, isolated from deep-sea sediment.</title>
        <authorList>
            <person name="Wu Y.-H."/>
            <person name="Cheng H."/>
            <person name="Xu X.-W."/>
        </authorList>
    </citation>
    <scope>NUCLEOTIDE SEQUENCE [LARGE SCALE GENOMIC DNA]</scope>
    <source>
        <strain evidence="2 3">B1</strain>
    </source>
</reference>
<dbReference type="EMBL" id="CP022957">
    <property type="protein sequence ID" value="ASV29287.1"/>
    <property type="molecule type" value="Genomic_DNA"/>
</dbReference>
<dbReference type="KEGG" id="marb:CJ263_03095"/>
<feature type="transmembrane region" description="Helical" evidence="1">
    <location>
        <begin position="12"/>
        <end position="36"/>
    </location>
</feature>
<proteinExistence type="predicted"/>
<evidence type="ECO:0000256" key="1">
    <source>
        <dbReference type="SAM" id="Phobius"/>
    </source>
</evidence>
<feature type="transmembrane region" description="Helical" evidence="1">
    <location>
        <begin position="48"/>
        <end position="68"/>
    </location>
</feature>
<keyword evidence="1" id="KW-0472">Membrane</keyword>
<keyword evidence="1" id="KW-0812">Transmembrane</keyword>
<organism evidence="2 3">
    <name type="scientific">Maribacter cobaltidurans</name>
    <dbReference type="NCBI Taxonomy" id="1178778"/>
    <lineage>
        <taxon>Bacteria</taxon>
        <taxon>Pseudomonadati</taxon>
        <taxon>Bacteroidota</taxon>
        <taxon>Flavobacteriia</taxon>
        <taxon>Flavobacteriales</taxon>
        <taxon>Flavobacteriaceae</taxon>
        <taxon>Maribacter</taxon>
    </lineage>
</organism>
<accession>A0A223V226</accession>
<dbReference type="Proteomes" id="UP000215244">
    <property type="component" value="Chromosome"/>
</dbReference>
<sequence length="71" mass="8362">MLLCLIKDNNVFQIVFLAVVILYFPITLGIFFFLFLNTLTNIRDIQEHFMTLLLVLLNFPFGVLYVTFLPF</sequence>
<evidence type="ECO:0008006" key="4">
    <source>
        <dbReference type="Google" id="ProtNLM"/>
    </source>
</evidence>
<protein>
    <recommendedName>
        <fullName evidence="4">ABC transmembrane type-1 domain-containing protein</fullName>
    </recommendedName>
</protein>
<keyword evidence="3" id="KW-1185">Reference proteome</keyword>
<evidence type="ECO:0000313" key="3">
    <source>
        <dbReference type="Proteomes" id="UP000215244"/>
    </source>
</evidence>
<gene>
    <name evidence="2" type="ORF">CJ263_03095</name>
</gene>
<name>A0A223V226_9FLAO</name>
<keyword evidence="1" id="KW-1133">Transmembrane helix</keyword>